<name>A0A0E9SQY9_ANGAN</name>
<accession>A0A0E9SQY9</accession>
<protein>
    <submittedName>
        <fullName evidence="1">Uncharacterized protein</fullName>
    </submittedName>
</protein>
<organism evidence="1">
    <name type="scientific">Anguilla anguilla</name>
    <name type="common">European freshwater eel</name>
    <name type="synonym">Muraena anguilla</name>
    <dbReference type="NCBI Taxonomy" id="7936"/>
    <lineage>
        <taxon>Eukaryota</taxon>
        <taxon>Metazoa</taxon>
        <taxon>Chordata</taxon>
        <taxon>Craniata</taxon>
        <taxon>Vertebrata</taxon>
        <taxon>Euteleostomi</taxon>
        <taxon>Actinopterygii</taxon>
        <taxon>Neopterygii</taxon>
        <taxon>Teleostei</taxon>
        <taxon>Anguilliformes</taxon>
        <taxon>Anguillidae</taxon>
        <taxon>Anguilla</taxon>
    </lineage>
</organism>
<evidence type="ECO:0000313" key="1">
    <source>
        <dbReference type="EMBL" id="JAH43090.1"/>
    </source>
</evidence>
<proteinExistence type="predicted"/>
<dbReference type="AlphaFoldDB" id="A0A0E9SQY9"/>
<sequence>MPVRLTNVLKMENNNLRTFITEDFDWLLTKPKVN</sequence>
<reference evidence="1" key="2">
    <citation type="journal article" date="2015" name="Fish Shellfish Immunol.">
        <title>Early steps in the European eel (Anguilla anguilla)-Vibrio vulnificus interaction in the gills: Role of the RtxA13 toxin.</title>
        <authorList>
            <person name="Callol A."/>
            <person name="Pajuelo D."/>
            <person name="Ebbesson L."/>
            <person name="Teles M."/>
            <person name="MacKenzie S."/>
            <person name="Amaro C."/>
        </authorList>
    </citation>
    <scope>NUCLEOTIDE SEQUENCE</scope>
</reference>
<dbReference type="EMBL" id="GBXM01065487">
    <property type="protein sequence ID" value="JAH43090.1"/>
    <property type="molecule type" value="Transcribed_RNA"/>
</dbReference>
<reference evidence="1" key="1">
    <citation type="submission" date="2014-11" db="EMBL/GenBank/DDBJ databases">
        <authorList>
            <person name="Amaro Gonzalez C."/>
        </authorList>
    </citation>
    <scope>NUCLEOTIDE SEQUENCE</scope>
</reference>